<dbReference type="PANTHER" id="PTHR43435">
    <property type="entry name" value="RIBULOKINASE"/>
    <property type="match status" value="1"/>
</dbReference>
<dbReference type="CDD" id="cd07782">
    <property type="entry name" value="ASKHA_NBD_FGGY_D-RBK"/>
    <property type="match status" value="1"/>
</dbReference>
<keyword evidence="2" id="KW-0808">Transferase</keyword>
<dbReference type="Pfam" id="PF02782">
    <property type="entry name" value="FGGY_C"/>
    <property type="match status" value="1"/>
</dbReference>
<dbReference type="NCBIfam" id="TIGR01315">
    <property type="entry name" value="5C_CHO_kinase"/>
    <property type="match status" value="1"/>
</dbReference>
<dbReference type="STRING" id="7574.A0A1S3K6Z7"/>
<proteinExistence type="inferred from homology"/>
<sequence length="548" mass="60343">MGRYYIGVDVGTASVRAALVNSDGDILATASQPIQIWEPKPGYYEQSSEDVWAMCCKTVKAVTSKVNKEEIKGIGFDSTCSLVVLGKDGQPVTASPSGDANRNIVMWMDHRASHQADRINATKHRVLDYVGGIISPEMETPKLMWLKENLKMECWDKAEYFMELPDFLTWKATGSLSRSLCSVVCKWTYVLQPERPGEGSWSNDYFKQIGLEDLTEDNYRKIGNDFRMPGYQCGEGLSEHAAEDLGLRATLAVGTGIIDAHAGGIGVIGCQTEVTRHIPLGSRIAVISGTSACHMKMNKDPVFVPGVWGPFYNVMVPEFWTNEAGQTACGKLIDHIVETHPAYSEALQRAEKEGIHLSVYLNQLIQSMAEKQGLSHSAELTRDLHMWPDFHGNRSPLADSTLKGMISGLTLACGVEELACNHLATIQALAYGTKHILEALKAAGHQVEMMFMCGGLAKNSVYVQTHADVTGIPIMLPDQTESVLLGSAILGALASGDFNSIQDAMAKMCGAGKIVYPQEQCQDFHKRKYQVFLKMLEHQREYNKIMTH</sequence>
<evidence type="ECO:0000313" key="7">
    <source>
        <dbReference type="Proteomes" id="UP000085678"/>
    </source>
</evidence>
<evidence type="ECO:0000259" key="6">
    <source>
        <dbReference type="Pfam" id="PF02782"/>
    </source>
</evidence>
<dbReference type="FunFam" id="3.30.420.40:FF:000101">
    <property type="entry name" value="FGGY carbohydrate kinase domain-containing protein"/>
    <property type="match status" value="1"/>
</dbReference>
<evidence type="ECO:0000256" key="1">
    <source>
        <dbReference type="ARBA" id="ARBA00009156"/>
    </source>
</evidence>
<keyword evidence="7" id="KW-1185">Reference proteome</keyword>
<protein>
    <recommendedName>
        <fullName evidence="4">FGGY carbohydrate kinase domain-containing protein</fullName>
    </recommendedName>
</protein>
<dbReference type="Gene3D" id="3.30.420.40">
    <property type="match status" value="1"/>
</dbReference>
<dbReference type="KEGG" id="lak:106179271"/>
<feature type="domain" description="Carbohydrate kinase FGGY C-terminal" evidence="6">
    <location>
        <begin position="285"/>
        <end position="494"/>
    </location>
</feature>
<dbReference type="InterPro" id="IPR018485">
    <property type="entry name" value="FGGY_C"/>
</dbReference>
<dbReference type="Gene3D" id="1.20.58.2240">
    <property type="match status" value="1"/>
</dbReference>
<evidence type="ECO:0000256" key="2">
    <source>
        <dbReference type="ARBA" id="ARBA00022679"/>
    </source>
</evidence>
<dbReference type="GO" id="GO:0019150">
    <property type="term" value="F:D-ribulokinase activity"/>
    <property type="evidence" value="ECO:0007669"/>
    <property type="project" value="TreeGrafter"/>
</dbReference>
<dbReference type="Pfam" id="PF00370">
    <property type="entry name" value="FGGY_N"/>
    <property type="match status" value="1"/>
</dbReference>
<dbReference type="PIRSF" id="PIRSF000538">
    <property type="entry name" value="GlpK"/>
    <property type="match status" value="1"/>
</dbReference>
<dbReference type="InterPro" id="IPR043129">
    <property type="entry name" value="ATPase_NBD"/>
</dbReference>
<name>A0A1S3K6Z7_LINAN</name>
<keyword evidence="3 8" id="KW-0418">Kinase</keyword>
<dbReference type="SUPFAM" id="SSF53067">
    <property type="entry name" value="Actin-like ATPase domain"/>
    <property type="match status" value="2"/>
</dbReference>
<dbReference type="GeneID" id="106179271"/>
<dbReference type="GO" id="GO:0019321">
    <property type="term" value="P:pentose metabolic process"/>
    <property type="evidence" value="ECO:0007669"/>
    <property type="project" value="TreeGrafter"/>
</dbReference>
<dbReference type="InterPro" id="IPR000577">
    <property type="entry name" value="Carb_kinase_FGGY"/>
</dbReference>
<feature type="domain" description="Carbohydrate kinase FGGY N-terminal" evidence="5">
    <location>
        <begin position="4"/>
        <end position="175"/>
    </location>
</feature>
<dbReference type="Proteomes" id="UP000085678">
    <property type="component" value="Unplaced"/>
</dbReference>
<dbReference type="FunCoup" id="A0A1S3K6Z7">
    <property type="interactions" value="375"/>
</dbReference>
<dbReference type="InterPro" id="IPR018484">
    <property type="entry name" value="FGGY_N"/>
</dbReference>
<dbReference type="InParanoid" id="A0A1S3K6Z7"/>
<reference evidence="8" key="1">
    <citation type="submission" date="2025-08" db="UniProtKB">
        <authorList>
            <consortium name="RefSeq"/>
        </authorList>
    </citation>
    <scope>IDENTIFICATION</scope>
    <source>
        <tissue evidence="8">Gonads</tissue>
    </source>
</reference>
<comment type="similarity">
    <text evidence="1">Belongs to the FGGY kinase family.</text>
</comment>
<dbReference type="OMA" id="HKAMWHE"/>
<dbReference type="OrthoDB" id="203824at2759"/>
<evidence type="ECO:0000259" key="5">
    <source>
        <dbReference type="Pfam" id="PF00370"/>
    </source>
</evidence>
<dbReference type="AlphaFoldDB" id="A0A1S3K6Z7"/>
<evidence type="ECO:0000256" key="4">
    <source>
        <dbReference type="ARBA" id="ARBA00074355"/>
    </source>
</evidence>
<gene>
    <name evidence="8" type="primary">LOC106179271</name>
</gene>
<organism evidence="7 8">
    <name type="scientific">Lingula anatina</name>
    <name type="common">Brachiopod</name>
    <name type="synonym">Lingula unguis</name>
    <dbReference type="NCBI Taxonomy" id="7574"/>
    <lineage>
        <taxon>Eukaryota</taxon>
        <taxon>Metazoa</taxon>
        <taxon>Spiralia</taxon>
        <taxon>Lophotrochozoa</taxon>
        <taxon>Brachiopoda</taxon>
        <taxon>Linguliformea</taxon>
        <taxon>Lingulata</taxon>
        <taxon>Lingulida</taxon>
        <taxon>Linguloidea</taxon>
        <taxon>Lingulidae</taxon>
        <taxon>Lingula</taxon>
    </lineage>
</organism>
<dbReference type="RefSeq" id="XP_013418272.1">
    <property type="nucleotide sequence ID" value="XM_013562818.1"/>
</dbReference>
<dbReference type="GO" id="GO:0005737">
    <property type="term" value="C:cytoplasm"/>
    <property type="evidence" value="ECO:0007669"/>
    <property type="project" value="TreeGrafter"/>
</dbReference>
<evidence type="ECO:0000313" key="8">
    <source>
        <dbReference type="RefSeq" id="XP_013418272.1"/>
    </source>
</evidence>
<dbReference type="InterPro" id="IPR006003">
    <property type="entry name" value="FGGY_RbtK-like"/>
</dbReference>
<dbReference type="PANTHER" id="PTHR43435:SF4">
    <property type="entry name" value="FGGY CARBOHYDRATE KINASE DOMAIN-CONTAINING PROTEIN"/>
    <property type="match status" value="1"/>
</dbReference>
<accession>A0A1S3K6Z7</accession>
<evidence type="ECO:0000256" key="3">
    <source>
        <dbReference type="ARBA" id="ARBA00022777"/>
    </source>
</evidence>